<reference evidence="4" key="1">
    <citation type="journal article" date="2021" name="Genome Biol. Evol.">
        <title>A High-Quality Reference Genome for a Parasitic Bivalve with Doubly Uniparental Inheritance (Bivalvia: Unionida).</title>
        <authorList>
            <person name="Smith C.H."/>
        </authorList>
    </citation>
    <scope>NUCLEOTIDE SEQUENCE</scope>
    <source>
        <strain evidence="4">CHS0354</strain>
    </source>
</reference>
<feature type="compositionally biased region" description="Basic residues" evidence="1">
    <location>
        <begin position="293"/>
        <end position="309"/>
    </location>
</feature>
<reference evidence="4" key="2">
    <citation type="journal article" date="2021" name="Genome Biol. Evol.">
        <title>Developing a high-quality reference genome for a parasitic bivalve with doubly uniparental inheritance (Bivalvia: Unionida).</title>
        <authorList>
            <person name="Smith C.H."/>
        </authorList>
    </citation>
    <scope>NUCLEOTIDE SEQUENCE</scope>
    <source>
        <strain evidence="4">CHS0354</strain>
        <tissue evidence="4">Mantle</tissue>
    </source>
</reference>
<evidence type="ECO:0000256" key="1">
    <source>
        <dbReference type="SAM" id="MobiDB-lite"/>
    </source>
</evidence>
<gene>
    <name evidence="4" type="ORF">CHS0354_033113</name>
</gene>
<dbReference type="AlphaFoldDB" id="A0AAE0S5Z2"/>
<keyword evidence="2" id="KW-0732">Signal</keyword>
<dbReference type="InterPro" id="IPR001283">
    <property type="entry name" value="CRISP-related"/>
</dbReference>
<accession>A0AAE0S5Z2</accession>
<dbReference type="SUPFAM" id="SSF55797">
    <property type="entry name" value="PR-1-like"/>
    <property type="match status" value="2"/>
</dbReference>
<feature type="signal peptide" evidence="2">
    <location>
        <begin position="1"/>
        <end position="23"/>
    </location>
</feature>
<dbReference type="PANTHER" id="PTHR10334">
    <property type="entry name" value="CYSTEINE-RICH SECRETORY PROTEIN-RELATED"/>
    <property type="match status" value="1"/>
</dbReference>
<name>A0AAE0S5Z2_9BIVA</name>
<evidence type="ECO:0000313" key="5">
    <source>
        <dbReference type="Proteomes" id="UP001195483"/>
    </source>
</evidence>
<dbReference type="Gene3D" id="3.40.33.10">
    <property type="entry name" value="CAP"/>
    <property type="match status" value="2"/>
</dbReference>
<reference evidence="4" key="3">
    <citation type="submission" date="2023-05" db="EMBL/GenBank/DDBJ databases">
        <authorList>
            <person name="Smith C.H."/>
        </authorList>
    </citation>
    <scope>NUCLEOTIDE SEQUENCE</scope>
    <source>
        <strain evidence="4">CHS0354</strain>
        <tissue evidence="4">Mantle</tissue>
    </source>
</reference>
<dbReference type="Pfam" id="PF00188">
    <property type="entry name" value="CAP"/>
    <property type="match status" value="2"/>
</dbReference>
<protein>
    <recommendedName>
        <fullName evidence="3">SCP domain-containing protein</fullName>
    </recommendedName>
</protein>
<proteinExistence type="predicted"/>
<feature type="domain" description="SCP" evidence="3">
    <location>
        <begin position="33"/>
        <end position="183"/>
    </location>
</feature>
<feature type="region of interest" description="Disordered" evidence="1">
    <location>
        <begin position="290"/>
        <end position="338"/>
    </location>
</feature>
<evidence type="ECO:0000259" key="3">
    <source>
        <dbReference type="SMART" id="SM00198"/>
    </source>
</evidence>
<dbReference type="SMART" id="SM00198">
    <property type="entry name" value="SCP"/>
    <property type="match status" value="1"/>
</dbReference>
<dbReference type="InterPro" id="IPR035940">
    <property type="entry name" value="CAP_sf"/>
</dbReference>
<feature type="chain" id="PRO_5041924145" description="SCP domain-containing protein" evidence="2">
    <location>
        <begin position="24"/>
        <end position="496"/>
    </location>
</feature>
<dbReference type="InterPro" id="IPR014044">
    <property type="entry name" value="CAP_dom"/>
</dbReference>
<evidence type="ECO:0000256" key="2">
    <source>
        <dbReference type="SAM" id="SignalP"/>
    </source>
</evidence>
<dbReference type="CDD" id="cd05380">
    <property type="entry name" value="CAP_euk"/>
    <property type="match status" value="1"/>
</dbReference>
<comment type="caution">
    <text evidence="4">The sequence shown here is derived from an EMBL/GenBank/DDBJ whole genome shotgun (WGS) entry which is preliminary data.</text>
</comment>
<feature type="compositionally biased region" description="Polar residues" evidence="1">
    <location>
        <begin position="312"/>
        <end position="330"/>
    </location>
</feature>
<evidence type="ECO:0000313" key="4">
    <source>
        <dbReference type="EMBL" id="KAK3585996.1"/>
    </source>
</evidence>
<keyword evidence="5" id="KW-1185">Reference proteome</keyword>
<organism evidence="4 5">
    <name type="scientific">Potamilus streckersoni</name>
    <dbReference type="NCBI Taxonomy" id="2493646"/>
    <lineage>
        <taxon>Eukaryota</taxon>
        <taxon>Metazoa</taxon>
        <taxon>Spiralia</taxon>
        <taxon>Lophotrochozoa</taxon>
        <taxon>Mollusca</taxon>
        <taxon>Bivalvia</taxon>
        <taxon>Autobranchia</taxon>
        <taxon>Heteroconchia</taxon>
        <taxon>Palaeoheterodonta</taxon>
        <taxon>Unionida</taxon>
        <taxon>Unionoidea</taxon>
        <taxon>Unionidae</taxon>
        <taxon>Ambleminae</taxon>
        <taxon>Lampsilini</taxon>
        <taxon>Potamilus</taxon>
    </lineage>
</organism>
<sequence>MKMLNIVVFHLLLFELLCTGIGATSPRVHLYSKDRKLILKLHNDFRRSVGATNMMELVWDYDAANEAAEWSGKCLYKVHPDNEWGQNMNQFAEAATEALSPVKIIRDSFKEWSKEGKMYDHYNKDYKNCGTKHTCSIVQLLTAEVKGVGCALMMCPDLNMTNYTMHNAQLYVCFYTPRVNLLGQAPYAEGIPCSACGMRTKCIKNLCAEIKDKNESVHMLLEAPEIHINVDSDRRLETKGHQTNFTLPDGGVKETGRDRQDAFPYYANVVIPFPGPEERRDVRLLARMERRNGRQHSPHSSNSHHRKKTSEKQTLSELTSKSSVDKAQSSVRRKRQTDEYVRRRNEYYREEERRRQQTLQALRDRKDGLTEQEQYFTIAAHNVYRKQERLNELTWSSRLERWAKYVIRCDREYPGPITCYTNFGKSGKERNIYTAVYDWAAEGPFQNNIRLETGCRTPADKTVCNHNTVIRNPDISEMACASMDCGTTRQLTCIYH</sequence>
<dbReference type="EMBL" id="JAEAOA010001951">
    <property type="protein sequence ID" value="KAK3585996.1"/>
    <property type="molecule type" value="Genomic_DNA"/>
</dbReference>
<dbReference type="Proteomes" id="UP001195483">
    <property type="component" value="Unassembled WGS sequence"/>
</dbReference>